<dbReference type="InterPro" id="IPR029063">
    <property type="entry name" value="SAM-dependent_MTases_sf"/>
</dbReference>
<evidence type="ECO:0000313" key="2">
    <source>
        <dbReference type="EMBL" id="MBE5039560.1"/>
    </source>
</evidence>
<dbReference type="Pfam" id="PF13679">
    <property type="entry name" value="Methyltransf_32"/>
    <property type="match status" value="1"/>
</dbReference>
<name>A0A9D5M2S2_9FIRM</name>
<dbReference type="GO" id="GO:0005737">
    <property type="term" value="C:cytoplasm"/>
    <property type="evidence" value="ECO:0007669"/>
    <property type="project" value="TreeGrafter"/>
</dbReference>
<keyword evidence="3" id="KW-1185">Reference proteome</keyword>
<dbReference type="GO" id="GO:0032259">
    <property type="term" value="P:methylation"/>
    <property type="evidence" value="ECO:0007669"/>
    <property type="project" value="UniProtKB-KW"/>
</dbReference>
<reference evidence="2" key="1">
    <citation type="submission" date="2020-10" db="EMBL/GenBank/DDBJ databases">
        <title>ChiBAC.</title>
        <authorList>
            <person name="Zenner C."/>
            <person name="Hitch T.C.A."/>
            <person name="Clavel T."/>
        </authorList>
    </citation>
    <scope>NUCLEOTIDE SEQUENCE</scope>
    <source>
        <strain evidence="2">DSM 107454</strain>
    </source>
</reference>
<evidence type="ECO:0000259" key="1">
    <source>
        <dbReference type="Pfam" id="PF13679"/>
    </source>
</evidence>
<dbReference type="InterPro" id="IPR025714">
    <property type="entry name" value="Methyltranfer_dom"/>
</dbReference>
<sequence>MQEAIETIFRDNLLKGIISNPKGNAKYRQIRFRRLDTQYQIEKRTEKQAFHSFCAPSDLPAKVCQLLTSEYRQLDAWSLDYQYTLKISKKGKAGLSKHKNSTALSAEKLQKHNREKQYILKENTIIPPLVDLGVFTHDGKIVRSMYDKFRQINRFTELIRDGIDELQKDRIRILDFGCGKSYLTFILYYYLTELRGIQAEITGLDLKAEVMEKCNRLAKHYGYEHLHFQTGDINGFHCTELPDMVISLHACDTATDYALFNAIQWNCKLIYSVPCCQHELNHQIQKSSLPLLSRYGLLKERFSALSTDAIRAALLEACGYQVQILEFVDMEHSPKNLLIRAVKKNISLEKRFAAFKEAKELMDAFSFRPTFFTLLTDSGCLDQIKGQG</sequence>
<accession>A0A9D5M2S2</accession>
<dbReference type="PANTHER" id="PTHR13369">
    <property type="match status" value="1"/>
</dbReference>
<keyword evidence="2" id="KW-0489">Methyltransferase</keyword>
<dbReference type="GO" id="GO:0008168">
    <property type="term" value="F:methyltransferase activity"/>
    <property type="evidence" value="ECO:0007669"/>
    <property type="project" value="UniProtKB-KW"/>
</dbReference>
<dbReference type="Proteomes" id="UP000806542">
    <property type="component" value="Unassembled WGS sequence"/>
</dbReference>
<dbReference type="EMBL" id="JADCKB010000005">
    <property type="protein sequence ID" value="MBE5039560.1"/>
    <property type="molecule type" value="Genomic_DNA"/>
</dbReference>
<dbReference type="CDD" id="cd02440">
    <property type="entry name" value="AdoMet_MTases"/>
    <property type="match status" value="1"/>
</dbReference>
<dbReference type="SUPFAM" id="SSF53335">
    <property type="entry name" value="S-adenosyl-L-methionine-dependent methyltransferases"/>
    <property type="match status" value="1"/>
</dbReference>
<proteinExistence type="predicted"/>
<dbReference type="Gene3D" id="3.40.50.150">
    <property type="entry name" value="Vaccinia Virus protein VP39"/>
    <property type="match status" value="1"/>
</dbReference>
<gene>
    <name evidence="2" type="ORF">INF28_03660</name>
</gene>
<protein>
    <submittedName>
        <fullName evidence="2">SAM-dependent methyltransferase</fullName>
    </submittedName>
</protein>
<dbReference type="PANTHER" id="PTHR13369:SF3">
    <property type="entry name" value="METHYLTRANSFERASE DOMAIN-CONTAINING PROTEIN"/>
    <property type="match status" value="1"/>
</dbReference>
<keyword evidence="2" id="KW-0808">Transferase</keyword>
<dbReference type="AlphaFoldDB" id="A0A9D5M2S2"/>
<organism evidence="2 3">
    <name type="scientific">Ructibacterium gallinarum</name>
    <dbReference type="NCBI Taxonomy" id="2779355"/>
    <lineage>
        <taxon>Bacteria</taxon>
        <taxon>Bacillati</taxon>
        <taxon>Bacillota</taxon>
        <taxon>Clostridia</taxon>
        <taxon>Eubacteriales</taxon>
        <taxon>Oscillospiraceae</taxon>
        <taxon>Ructibacterium</taxon>
    </lineage>
</organism>
<comment type="caution">
    <text evidence="2">The sequence shown here is derived from an EMBL/GenBank/DDBJ whole genome shotgun (WGS) entry which is preliminary data.</text>
</comment>
<evidence type="ECO:0000313" key="3">
    <source>
        <dbReference type="Proteomes" id="UP000806542"/>
    </source>
</evidence>
<feature type="domain" description="Methyltransferase" evidence="1">
    <location>
        <begin position="147"/>
        <end position="283"/>
    </location>
</feature>
<dbReference type="RefSeq" id="WP_226392120.1">
    <property type="nucleotide sequence ID" value="NZ_JADCKB010000005.1"/>
</dbReference>